<evidence type="ECO:0000313" key="5">
    <source>
        <dbReference type="EMBL" id="NBC36820.1"/>
    </source>
</evidence>
<protein>
    <submittedName>
        <fullName evidence="5">BamA/TamA family outer membrane protein</fullName>
    </submittedName>
</protein>
<gene>
    <name evidence="5" type="ORF">GTZ99_09650</name>
</gene>
<dbReference type="Proteomes" id="UP000753724">
    <property type="component" value="Unassembled WGS sequence"/>
</dbReference>
<dbReference type="PANTHER" id="PTHR12815">
    <property type="entry name" value="SORTING AND ASSEMBLY MACHINERY SAMM50 PROTEIN FAMILY MEMBER"/>
    <property type="match status" value="1"/>
</dbReference>
<dbReference type="Gene3D" id="3.10.20.310">
    <property type="entry name" value="membrane protein fhac"/>
    <property type="match status" value="1"/>
</dbReference>
<keyword evidence="2" id="KW-0812">Transmembrane</keyword>
<feature type="domain" description="Bacterial surface antigen (D15)" evidence="4">
    <location>
        <begin position="452"/>
        <end position="748"/>
    </location>
</feature>
<reference evidence="6" key="1">
    <citation type="submission" date="2020-01" db="EMBL/GenBank/DDBJ databases">
        <title>Sphingomonas sp. strain CSW-10.</title>
        <authorList>
            <person name="Chen W.-M."/>
        </authorList>
    </citation>
    <scope>NUCLEOTIDE SEQUENCE [LARGE SCALE GENOMIC DNA]</scope>
    <source>
        <strain evidence="6">FSY-8</strain>
    </source>
</reference>
<dbReference type="PANTHER" id="PTHR12815:SF42">
    <property type="entry name" value="BACTERIAL SURFACE ANTIGEN (D15) DOMAIN-CONTAINING PROTEIN"/>
    <property type="match status" value="1"/>
</dbReference>
<dbReference type="Gene3D" id="2.40.160.50">
    <property type="entry name" value="membrane protein fhac: a member of the omp85/tpsb transporter family"/>
    <property type="match status" value="1"/>
</dbReference>
<dbReference type="EMBL" id="JAAAPO010000003">
    <property type="protein sequence ID" value="NBC36820.1"/>
    <property type="molecule type" value="Genomic_DNA"/>
</dbReference>
<accession>A0ABW9XE55</accession>
<comment type="caution">
    <text evidence="5">The sequence shown here is derived from an EMBL/GenBank/DDBJ whole genome shotgun (WGS) entry which is preliminary data.</text>
</comment>
<proteinExistence type="predicted"/>
<evidence type="ECO:0000256" key="1">
    <source>
        <dbReference type="ARBA" id="ARBA00004370"/>
    </source>
</evidence>
<evidence type="ECO:0000256" key="3">
    <source>
        <dbReference type="ARBA" id="ARBA00023136"/>
    </source>
</evidence>
<evidence type="ECO:0000259" key="4">
    <source>
        <dbReference type="Pfam" id="PF01103"/>
    </source>
</evidence>
<evidence type="ECO:0000313" key="6">
    <source>
        <dbReference type="Proteomes" id="UP000753724"/>
    </source>
</evidence>
<name>A0ABW9XE55_9SPHN</name>
<keyword evidence="2" id="KW-1134">Transmembrane beta strand</keyword>
<sequence>MAGADGAAAQAVAGAVPAAPVLEAAPVVPVVPAPTPAPRNDEDELRALVPDSAMAAPEAWARSTGVGDTPAQTVAPAPLSAEGAAAVPGGAPELAVPAALRPDSPLADMPDFAVDWPALAMALPDVPQLSAQDDPAAQAMRTAMGDLSESDGTRPARQATQVGRNVQLRWPDSQSREERMGIEIRFRQSSTLNTTPIREGDDLAQISVRAAADRALLLRLMRIYGYYDGEVIQNLSGGTNGAAISLRFDMLPADRFRLGAVDLGQIDAAGADAPALRAAFGLKSGDYLDSFRIVNAVTALDRALGQMGYPFAVTGKPALSVDHARAEGDLSLSVVPGGKYVYGPITSSSPRYLSGRHLQKIARFRPGQPWKREDVDDLRRAILATGLVANTAVTPKEITPPRDGQPGVVGLDIALTRAPRHTVSGEMGYDTGEGFRIGAAWEDRNLFPPEGSFRVRGVLGTEEQLAGITFKRSNFGGRDRVLTVDLFADNATLDAYAARKVAFAATYERQTTLLFQKPWTWSMGAEVQASEEREGVPSGITKGRTFYLTTALPLRGAFDGSNNLLDPARGHRAALRVSPEISWRDDQNHQYVRIQGDASWYQPLGDTMVLAMRARMGSLVGTQIDNVAPSRRFYAGGGGSIRGYGYELVGPRNALGEPKGGRSLYEFSIEARVNTGLFGGNLQLVPFLDMGGAETGVLPRFDDTRFGAGLGIRYRTNFGPIRIDLGTPLNPRSGDSRIGVYVALGQAF</sequence>
<dbReference type="Pfam" id="PF01103">
    <property type="entry name" value="Omp85"/>
    <property type="match status" value="1"/>
</dbReference>
<evidence type="ECO:0000256" key="2">
    <source>
        <dbReference type="ARBA" id="ARBA00022452"/>
    </source>
</evidence>
<keyword evidence="6" id="KW-1185">Reference proteome</keyword>
<dbReference type="InterPro" id="IPR039910">
    <property type="entry name" value="D15-like"/>
</dbReference>
<dbReference type="InterPro" id="IPR000184">
    <property type="entry name" value="Bac_surfAg_D15"/>
</dbReference>
<organism evidence="5 6">
    <name type="scientific">Novosphingobium ovatum</name>
    <dbReference type="NCBI Taxonomy" id="1908523"/>
    <lineage>
        <taxon>Bacteria</taxon>
        <taxon>Pseudomonadati</taxon>
        <taxon>Pseudomonadota</taxon>
        <taxon>Alphaproteobacteria</taxon>
        <taxon>Sphingomonadales</taxon>
        <taxon>Sphingomonadaceae</taxon>
        <taxon>Novosphingobium</taxon>
    </lineage>
</organism>
<keyword evidence="3" id="KW-0472">Membrane</keyword>
<comment type="subcellular location">
    <subcellularLocation>
        <location evidence="1">Membrane</location>
    </subcellularLocation>
</comment>